<dbReference type="Pfam" id="PF00254">
    <property type="entry name" value="FKBP_C"/>
    <property type="match status" value="1"/>
</dbReference>
<dbReference type="EMBL" id="JADFTS010000002">
    <property type="protein sequence ID" value="KAF9619547.1"/>
    <property type="molecule type" value="Genomic_DNA"/>
</dbReference>
<evidence type="ECO:0000256" key="1">
    <source>
        <dbReference type="PROSITE-ProRule" id="PRU00277"/>
    </source>
</evidence>
<feature type="domain" description="PPIase FKBP-type" evidence="2">
    <location>
        <begin position="8"/>
        <end position="54"/>
    </location>
</feature>
<dbReference type="Proteomes" id="UP000631114">
    <property type="component" value="Unassembled WGS sequence"/>
</dbReference>
<dbReference type="GO" id="GO:0003755">
    <property type="term" value="F:peptidyl-prolyl cis-trans isomerase activity"/>
    <property type="evidence" value="ECO:0007669"/>
    <property type="project" value="UniProtKB-KW"/>
</dbReference>
<reference evidence="3 4" key="1">
    <citation type="submission" date="2020-10" db="EMBL/GenBank/DDBJ databases">
        <title>The Coptis chinensis genome and diversification of protoberbering-type alkaloids.</title>
        <authorList>
            <person name="Wang B."/>
            <person name="Shu S."/>
            <person name="Song C."/>
            <person name="Liu Y."/>
        </authorList>
    </citation>
    <scope>NUCLEOTIDE SEQUENCE [LARGE SCALE GENOMIC DNA]</scope>
    <source>
        <strain evidence="3">HL-2020</strain>
        <tissue evidence="3">Leaf</tissue>
    </source>
</reference>
<dbReference type="InterPro" id="IPR001179">
    <property type="entry name" value="PPIase_FKBP_dom"/>
</dbReference>
<dbReference type="InterPro" id="IPR046357">
    <property type="entry name" value="PPIase_dom_sf"/>
</dbReference>
<comment type="catalytic activity">
    <reaction evidence="1">
        <text>[protein]-peptidylproline (omega=180) = [protein]-peptidylproline (omega=0)</text>
        <dbReference type="Rhea" id="RHEA:16237"/>
        <dbReference type="Rhea" id="RHEA-COMP:10747"/>
        <dbReference type="Rhea" id="RHEA-COMP:10748"/>
        <dbReference type="ChEBI" id="CHEBI:83833"/>
        <dbReference type="ChEBI" id="CHEBI:83834"/>
        <dbReference type="EC" id="5.2.1.8"/>
    </reaction>
</comment>
<organism evidence="3 4">
    <name type="scientific">Coptis chinensis</name>
    <dbReference type="NCBI Taxonomy" id="261450"/>
    <lineage>
        <taxon>Eukaryota</taxon>
        <taxon>Viridiplantae</taxon>
        <taxon>Streptophyta</taxon>
        <taxon>Embryophyta</taxon>
        <taxon>Tracheophyta</taxon>
        <taxon>Spermatophyta</taxon>
        <taxon>Magnoliopsida</taxon>
        <taxon>Ranunculales</taxon>
        <taxon>Ranunculaceae</taxon>
        <taxon>Coptidoideae</taxon>
        <taxon>Coptis</taxon>
    </lineage>
</organism>
<sequence length="309" mass="34690">MMFVAGAHYLGKLDNGQIFDSSYNRGKPLKFRIGLALASFSCTVMGKYTGITSIPALPTKDGRRGQVVDQVVIGTPRTIGKWFSYKTLNPRDLKILVFDEADHMLADLSMGSEFFHSLPLSPLLDGSDSILTGSSVEGCIKKFTTAELIESYRCNQCWHNSAIKYLSIIGGNEIFLVSATFNETVKSFAAKHEEGGRMVVPWKVFTQHWEYATKGANIVYYAGLHTMVCCGLVRTLVDPCEEMQLHWRQFCLMYLRLHLRQFTNLARKIMYDLHYMGVCHILKLMTSNATIGLGWIPVKRCNSIGGSFV</sequence>
<evidence type="ECO:0000313" key="3">
    <source>
        <dbReference type="EMBL" id="KAF9619547.1"/>
    </source>
</evidence>
<comment type="caution">
    <text evidence="3">The sequence shown here is derived from an EMBL/GenBank/DDBJ whole genome shotgun (WGS) entry which is preliminary data.</text>
</comment>
<evidence type="ECO:0000259" key="2">
    <source>
        <dbReference type="PROSITE" id="PS50059"/>
    </source>
</evidence>
<gene>
    <name evidence="3" type="ORF">IFM89_007374</name>
</gene>
<keyword evidence="1" id="KW-0413">Isomerase</keyword>
<protein>
    <recommendedName>
        <fullName evidence="1">peptidylprolyl isomerase</fullName>
        <ecNumber evidence="1">5.2.1.8</ecNumber>
    </recommendedName>
</protein>
<dbReference type="SUPFAM" id="SSF54534">
    <property type="entry name" value="FKBP-like"/>
    <property type="match status" value="1"/>
</dbReference>
<dbReference type="OrthoDB" id="2248014at2759"/>
<proteinExistence type="predicted"/>
<accession>A0A835INN5</accession>
<dbReference type="Gene3D" id="3.40.50.300">
    <property type="entry name" value="P-loop containing nucleotide triphosphate hydrolases"/>
    <property type="match status" value="1"/>
</dbReference>
<dbReference type="SUPFAM" id="SSF52540">
    <property type="entry name" value="P-loop containing nucleoside triphosphate hydrolases"/>
    <property type="match status" value="1"/>
</dbReference>
<name>A0A835INN5_9MAGN</name>
<evidence type="ECO:0000313" key="4">
    <source>
        <dbReference type="Proteomes" id="UP000631114"/>
    </source>
</evidence>
<dbReference type="PROSITE" id="PS50059">
    <property type="entry name" value="FKBP_PPIASE"/>
    <property type="match status" value="1"/>
</dbReference>
<dbReference type="AlphaFoldDB" id="A0A835INN5"/>
<dbReference type="EC" id="5.2.1.8" evidence="1"/>
<dbReference type="Gene3D" id="3.10.50.40">
    <property type="match status" value="1"/>
</dbReference>
<dbReference type="InterPro" id="IPR027417">
    <property type="entry name" value="P-loop_NTPase"/>
</dbReference>
<keyword evidence="4" id="KW-1185">Reference proteome</keyword>
<keyword evidence="1" id="KW-0697">Rotamase</keyword>